<gene>
    <name evidence="1" type="ORF">CY34DRAFT_809517</name>
</gene>
<dbReference type="InParanoid" id="A0A0C9ZL91"/>
<proteinExistence type="predicted"/>
<dbReference type="Proteomes" id="UP000054485">
    <property type="component" value="Unassembled WGS sequence"/>
</dbReference>
<evidence type="ECO:0000313" key="2">
    <source>
        <dbReference type="Proteomes" id="UP000054485"/>
    </source>
</evidence>
<name>A0A0C9ZL91_9AGAM</name>
<evidence type="ECO:0000313" key="1">
    <source>
        <dbReference type="EMBL" id="KIK38265.1"/>
    </source>
</evidence>
<accession>A0A0C9ZL91</accession>
<dbReference type="EMBL" id="KN835402">
    <property type="protein sequence ID" value="KIK38265.1"/>
    <property type="molecule type" value="Genomic_DNA"/>
</dbReference>
<dbReference type="HOGENOM" id="CLU_2998015_0_0_1"/>
<reference evidence="2" key="2">
    <citation type="submission" date="2015-01" db="EMBL/GenBank/DDBJ databases">
        <title>Evolutionary Origins and Diversification of the Mycorrhizal Mutualists.</title>
        <authorList>
            <consortium name="DOE Joint Genome Institute"/>
            <consortium name="Mycorrhizal Genomics Consortium"/>
            <person name="Kohler A."/>
            <person name="Kuo A."/>
            <person name="Nagy L.G."/>
            <person name="Floudas D."/>
            <person name="Copeland A."/>
            <person name="Barry K.W."/>
            <person name="Cichocki N."/>
            <person name="Veneault-Fourrey C."/>
            <person name="LaButti K."/>
            <person name="Lindquist E.A."/>
            <person name="Lipzen A."/>
            <person name="Lundell T."/>
            <person name="Morin E."/>
            <person name="Murat C."/>
            <person name="Riley R."/>
            <person name="Ohm R."/>
            <person name="Sun H."/>
            <person name="Tunlid A."/>
            <person name="Henrissat B."/>
            <person name="Grigoriev I.V."/>
            <person name="Hibbett D.S."/>
            <person name="Martin F."/>
        </authorList>
    </citation>
    <scope>NUCLEOTIDE SEQUENCE [LARGE SCALE GENOMIC DNA]</scope>
    <source>
        <strain evidence="2">UH-Slu-Lm8-n1</strain>
    </source>
</reference>
<organism evidence="1 2">
    <name type="scientific">Suillus luteus UH-Slu-Lm8-n1</name>
    <dbReference type="NCBI Taxonomy" id="930992"/>
    <lineage>
        <taxon>Eukaryota</taxon>
        <taxon>Fungi</taxon>
        <taxon>Dikarya</taxon>
        <taxon>Basidiomycota</taxon>
        <taxon>Agaricomycotina</taxon>
        <taxon>Agaricomycetes</taxon>
        <taxon>Agaricomycetidae</taxon>
        <taxon>Boletales</taxon>
        <taxon>Suillineae</taxon>
        <taxon>Suillaceae</taxon>
        <taxon>Suillus</taxon>
    </lineage>
</organism>
<dbReference type="AlphaFoldDB" id="A0A0C9ZL91"/>
<reference evidence="1 2" key="1">
    <citation type="submission" date="2014-04" db="EMBL/GenBank/DDBJ databases">
        <authorList>
            <consortium name="DOE Joint Genome Institute"/>
            <person name="Kuo A."/>
            <person name="Ruytinx J."/>
            <person name="Rineau F."/>
            <person name="Colpaert J."/>
            <person name="Kohler A."/>
            <person name="Nagy L.G."/>
            <person name="Floudas D."/>
            <person name="Copeland A."/>
            <person name="Barry K.W."/>
            <person name="Cichocki N."/>
            <person name="Veneault-Fourrey C."/>
            <person name="LaButti K."/>
            <person name="Lindquist E.A."/>
            <person name="Lipzen A."/>
            <person name="Lundell T."/>
            <person name="Morin E."/>
            <person name="Murat C."/>
            <person name="Sun H."/>
            <person name="Tunlid A."/>
            <person name="Henrissat B."/>
            <person name="Grigoriev I.V."/>
            <person name="Hibbett D.S."/>
            <person name="Martin F."/>
            <person name="Nordberg H.P."/>
            <person name="Cantor M.N."/>
            <person name="Hua S.X."/>
        </authorList>
    </citation>
    <scope>NUCLEOTIDE SEQUENCE [LARGE SCALE GENOMIC DNA]</scope>
    <source>
        <strain evidence="1 2">UH-Slu-Lm8-n1</strain>
    </source>
</reference>
<protein>
    <submittedName>
        <fullName evidence="1">Uncharacterized protein</fullName>
    </submittedName>
</protein>
<keyword evidence="2" id="KW-1185">Reference proteome</keyword>
<sequence length="57" mass="6518">MPHGSVSPISRAKLVVATLHFQSLHPWQQLNSTSVHINTPLLDEHPYISYYNHRPTT</sequence>